<evidence type="ECO:0000259" key="2">
    <source>
        <dbReference type="Pfam" id="PF13546"/>
    </source>
</evidence>
<dbReference type="EMBL" id="QMEY01000002">
    <property type="protein sequence ID" value="RBQ21126.1"/>
    <property type="molecule type" value="Genomic_DNA"/>
</dbReference>
<dbReference type="AlphaFoldDB" id="A0A366M4K2"/>
<dbReference type="InterPro" id="IPR012337">
    <property type="entry name" value="RNaseH-like_sf"/>
</dbReference>
<dbReference type="InterPro" id="IPR039365">
    <property type="entry name" value="IS701-like"/>
</dbReference>
<proteinExistence type="predicted"/>
<organism evidence="3 4">
    <name type="scientific">Spongiactinospora rosea</name>
    <dbReference type="NCBI Taxonomy" id="2248750"/>
    <lineage>
        <taxon>Bacteria</taxon>
        <taxon>Bacillati</taxon>
        <taxon>Actinomycetota</taxon>
        <taxon>Actinomycetes</taxon>
        <taxon>Streptosporangiales</taxon>
        <taxon>Streptosporangiaceae</taxon>
        <taxon>Spongiactinospora</taxon>
    </lineage>
</organism>
<dbReference type="SUPFAM" id="SSF53098">
    <property type="entry name" value="Ribonuclease H-like"/>
    <property type="match status" value="1"/>
</dbReference>
<dbReference type="InterPro" id="IPR038721">
    <property type="entry name" value="IS701-like_DDE_dom"/>
</dbReference>
<feature type="region of interest" description="Disordered" evidence="1">
    <location>
        <begin position="383"/>
        <end position="402"/>
    </location>
</feature>
<comment type="caution">
    <text evidence="3">The sequence shown here is derived from an EMBL/GenBank/DDBJ whole genome shotgun (WGS) entry which is preliminary data.</text>
</comment>
<accession>A0A366M4K2</accession>
<evidence type="ECO:0000313" key="4">
    <source>
        <dbReference type="Proteomes" id="UP000253303"/>
    </source>
</evidence>
<dbReference type="OrthoDB" id="4954307at2"/>
<reference evidence="3 4" key="1">
    <citation type="submission" date="2018-06" db="EMBL/GenBank/DDBJ databases">
        <title>Sphaerisporangium craniellae sp. nov., isolated from a marine sponge in the South China Sea.</title>
        <authorList>
            <person name="Li L."/>
        </authorList>
    </citation>
    <scope>NUCLEOTIDE SEQUENCE [LARGE SCALE GENOMIC DNA]</scope>
    <source>
        <strain evidence="3 4">LHW63015</strain>
    </source>
</reference>
<gene>
    <name evidence="3" type="ORF">DP939_06315</name>
</gene>
<keyword evidence="4" id="KW-1185">Reference proteome</keyword>
<dbReference type="Proteomes" id="UP000253303">
    <property type="component" value="Unassembled WGS sequence"/>
</dbReference>
<dbReference type="Pfam" id="PF13546">
    <property type="entry name" value="DDE_5"/>
    <property type="match status" value="1"/>
</dbReference>
<dbReference type="PANTHER" id="PTHR33627:SF1">
    <property type="entry name" value="TRANSPOSASE"/>
    <property type="match status" value="1"/>
</dbReference>
<sequence length="402" mass="44062">MSENPRPWAAGLDELFARVAARFGRVEPRRQARAYLVGLLAPVERKNGWQLAEAAGDAKPHRMQRLLNGVRWDPRDVRADLRDYVVEHLGDPGGVLIVDETGFVKKGNRSAGVQRQYSGTAGRMENCQLGVFLAYSAPRGRVLLDAELYLPKSWTDDRARCAQAGIPDDVPFATRPALAAAMLGRALEGGVPASWVSADETCGQDYKFRLYLEKRKVGYVVAVPGKQLLGVGIGYGDTGSRADAVAAAAPRQAWKRLPADDGAKGPRSYDWAMATLPPHPADDLRGPGGFQRRLLVRRSPAPDVQGEPDHAYYLCFGPSGTGIEQLAHIAGSHWAIEDCLQSAKNKVGLDQYQVRRYDGWHRHITLAMLAHAYLAVTAAHTPKPHTAWPPSPRPRPAISWHI</sequence>
<dbReference type="RefSeq" id="WP_113980081.1">
    <property type="nucleotide sequence ID" value="NZ_QMEY01000002.1"/>
</dbReference>
<protein>
    <submittedName>
        <fullName evidence="3">IS701 family transposase</fullName>
    </submittedName>
</protein>
<dbReference type="PANTHER" id="PTHR33627">
    <property type="entry name" value="TRANSPOSASE"/>
    <property type="match status" value="1"/>
</dbReference>
<evidence type="ECO:0000313" key="3">
    <source>
        <dbReference type="EMBL" id="RBQ21126.1"/>
    </source>
</evidence>
<name>A0A366M4K2_9ACTN</name>
<feature type="domain" description="Transposase IS701-like DDE" evidence="2">
    <location>
        <begin position="20"/>
        <end position="227"/>
    </location>
</feature>
<dbReference type="NCBIfam" id="NF033540">
    <property type="entry name" value="transpos_IS701"/>
    <property type="match status" value="1"/>
</dbReference>
<evidence type="ECO:0000256" key="1">
    <source>
        <dbReference type="SAM" id="MobiDB-lite"/>
    </source>
</evidence>